<protein>
    <recommendedName>
        <fullName evidence="1">NAD(P)-binding domain-containing protein</fullName>
    </recommendedName>
</protein>
<dbReference type="Pfam" id="PF16363">
    <property type="entry name" value="GDP_Man_Dehyd"/>
    <property type="match status" value="1"/>
</dbReference>
<dbReference type="FunFam" id="3.40.50.720:FF:000304">
    <property type="entry name" value="UDP-glucose 4,6-dehydratase"/>
    <property type="match status" value="1"/>
</dbReference>
<reference evidence="2" key="1">
    <citation type="journal article" date="2020" name="Nature">
        <title>Giant virus diversity and host interactions through global metagenomics.</title>
        <authorList>
            <person name="Schulz F."/>
            <person name="Roux S."/>
            <person name="Paez-Espino D."/>
            <person name="Jungbluth S."/>
            <person name="Walsh D.A."/>
            <person name="Denef V.J."/>
            <person name="McMahon K.D."/>
            <person name="Konstantinidis K.T."/>
            <person name="Eloe-Fadrosh E.A."/>
            <person name="Kyrpides N.C."/>
            <person name="Woyke T."/>
        </authorList>
    </citation>
    <scope>NUCLEOTIDE SEQUENCE</scope>
    <source>
        <strain evidence="2">GVMAG-M-3300023174-30</strain>
    </source>
</reference>
<dbReference type="InterPro" id="IPR016040">
    <property type="entry name" value="NAD(P)-bd_dom"/>
</dbReference>
<feature type="domain" description="NAD(P)-binding" evidence="1">
    <location>
        <begin position="5"/>
        <end position="312"/>
    </location>
</feature>
<proteinExistence type="predicted"/>
<sequence>MNNVLITGGYGFIGSNFITYMVNKYPNINFYNYDKLSYCSSKKNVDEILHKPNFNSIQNKLQDKDLLLSLLNEYKIDTIIHFASQTHVEYSFNNSLAYTYDNIYGTHVLLECCRLYGKINKFIHMSTDEVYGESLLGDDIKKDENSILCPTNPYAATKAAAEMICNSYYYSFSFPMVIIRSNNIYGPKQYTDKVIPKFITQLFNNNKCSIQGNGDNIRSFLHIDDLIKCIELILLSGKNGEIYNIGLGEEISILELAKTLIKLIKNTENYDDFITYIPDRNFNDKRYYISDEKIKKLGWEKTINLNEGLQKTIEWYKTRLDYWEMEQNFP</sequence>
<dbReference type="AlphaFoldDB" id="A0A6C0DLC2"/>
<dbReference type="PANTHER" id="PTHR43000">
    <property type="entry name" value="DTDP-D-GLUCOSE 4,6-DEHYDRATASE-RELATED"/>
    <property type="match status" value="1"/>
</dbReference>
<evidence type="ECO:0000259" key="1">
    <source>
        <dbReference type="Pfam" id="PF16363"/>
    </source>
</evidence>
<dbReference type="GO" id="GO:0009225">
    <property type="term" value="P:nucleotide-sugar metabolic process"/>
    <property type="evidence" value="ECO:0007669"/>
    <property type="project" value="UniProtKB-ARBA"/>
</dbReference>
<organism evidence="2">
    <name type="scientific">viral metagenome</name>
    <dbReference type="NCBI Taxonomy" id="1070528"/>
    <lineage>
        <taxon>unclassified sequences</taxon>
        <taxon>metagenomes</taxon>
        <taxon>organismal metagenomes</taxon>
    </lineage>
</organism>
<dbReference type="Gene3D" id="3.90.25.10">
    <property type="entry name" value="UDP-galactose 4-epimerase, domain 1"/>
    <property type="match status" value="1"/>
</dbReference>
<accession>A0A6C0DLC2</accession>
<evidence type="ECO:0000313" key="2">
    <source>
        <dbReference type="EMBL" id="QHT17758.1"/>
    </source>
</evidence>
<dbReference type="SUPFAM" id="SSF51735">
    <property type="entry name" value="NAD(P)-binding Rossmann-fold domains"/>
    <property type="match status" value="1"/>
</dbReference>
<name>A0A6C0DLC2_9ZZZZ</name>
<dbReference type="EMBL" id="MN739643">
    <property type="protein sequence ID" value="QHT17758.1"/>
    <property type="molecule type" value="Genomic_DNA"/>
</dbReference>
<dbReference type="InterPro" id="IPR036291">
    <property type="entry name" value="NAD(P)-bd_dom_sf"/>
</dbReference>
<dbReference type="Gene3D" id="3.40.50.720">
    <property type="entry name" value="NAD(P)-binding Rossmann-like Domain"/>
    <property type="match status" value="1"/>
</dbReference>